<evidence type="ECO:0000313" key="3">
    <source>
        <dbReference type="Proteomes" id="UP000274358"/>
    </source>
</evidence>
<keyword evidence="1" id="KW-1133">Transmembrane helix</keyword>
<dbReference type="RefSeq" id="WP_126685506.1">
    <property type="nucleotide sequence ID" value="NZ_RYYV01000010.1"/>
</dbReference>
<evidence type="ECO:0008006" key="4">
    <source>
        <dbReference type="Google" id="ProtNLM"/>
    </source>
</evidence>
<name>A0A3S0RZG4_9GAMM</name>
<feature type="transmembrane region" description="Helical" evidence="1">
    <location>
        <begin position="160"/>
        <end position="182"/>
    </location>
</feature>
<dbReference type="Proteomes" id="UP000274358">
    <property type="component" value="Unassembled WGS sequence"/>
</dbReference>
<sequence>MELDEMKLAWQTLGRQGEAQQALSIQLLTERRLDKVGHGLRPLFWGQVLQIFVGVLVTLMAVSFWFPRTSVLHFLTWGLLVHAFGILMIVTAARNLHLIKQIDYAAPVLDIQRRIARLRAWRVQVEAPLYAVTCSFVWIPLVLMAMASSGIDPQVVAPKLLGYLLLSGFASLGLVALVAWLVRRTGYRRRFENSLAGGGVQKAEVMLEQIARFKQE</sequence>
<dbReference type="EMBL" id="RYYV01000010">
    <property type="protein sequence ID" value="RUL74060.1"/>
    <property type="molecule type" value="Genomic_DNA"/>
</dbReference>
<keyword evidence="3" id="KW-1185">Reference proteome</keyword>
<feature type="transmembrane region" description="Helical" evidence="1">
    <location>
        <begin position="43"/>
        <end position="66"/>
    </location>
</feature>
<dbReference type="OrthoDB" id="5954304at2"/>
<dbReference type="AlphaFoldDB" id="A0A3S0RZG4"/>
<evidence type="ECO:0000313" key="2">
    <source>
        <dbReference type="EMBL" id="RUL74060.1"/>
    </source>
</evidence>
<feature type="transmembrane region" description="Helical" evidence="1">
    <location>
        <begin position="72"/>
        <end position="93"/>
    </location>
</feature>
<evidence type="ECO:0000256" key="1">
    <source>
        <dbReference type="SAM" id="Phobius"/>
    </source>
</evidence>
<gene>
    <name evidence="2" type="ORF">EKH80_14615</name>
</gene>
<feature type="transmembrane region" description="Helical" evidence="1">
    <location>
        <begin position="127"/>
        <end position="148"/>
    </location>
</feature>
<keyword evidence="1" id="KW-0472">Membrane</keyword>
<organism evidence="2 3">
    <name type="scientific">Dyella choica</name>
    <dbReference type="NCBI Taxonomy" id="1927959"/>
    <lineage>
        <taxon>Bacteria</taxon>
        <taxon>Pseudomonadati</taxon>
        <taxon>Pseudomonadota</taxon>
        <taxon>Gammaproteobacteria</taxon>
        <taxon>Lysobacterales</taxon>
        <taxon>Rhodanobacteraceae</taxon>
        <taxon>Dyella</taxon>
    </lineage>
</organism>
<reference evidence="2 3" key="1">
    <citation type="submission" date="2018-12" db="EMBL/GenBank/DDBJ databases">
        <title>Dyella dinghuensis sp. nov. DHOA06 and Dyella choica sp. nov. 4M-K27, isolated from forest soil.</title>
        <authorList>
            <person name="Qiu L.-H."/>
            <person name="Gao Z.-H."/>
        </authorList>
    </citation>
    <scope>NUCLEOTIDE SEQUENCE [LARGE SCALE GENOMIC DNA]</scope>
    <source>
        <strain evidence="2 3">4M-K27</strain>
    </source>
</reference>
<protein>
    <recommendedName>
        <fullName evidence="4">Serine/threonine protein kinase</fullName>
    </recommendedName>
</protein>
<proteinExistence type="predicted"/>
<keyword evidence="1" id="KW-0812">Transmembrane</keyword>
<comment type="caution">
    <text evidence="2">The sequence shown here is derived from an EMBL/GenBank/DDBJ whole genome shotgun (WGS) entry which is preliminary data.</text>
</comment>
<accession>A0A3S0RZG4</accession>